<evidence type="ECO:0000313" key="3">
    <source>
        <dbReference type="EMBL" id="AVA09715.2"/>
    </source>
</evidence>
<dbReference type="EMBL" id="MG525250">
    <property type="protein sequence ID" value="AVA09715.2"/>
    <property type="molecule type" value="Genomic_DNA"/>
</dbReference>
<evidence type="ECO:0000256" key="2">
    <source>
        <dbReference type="SAM" id="SignalP"/>
    </source>
</evidence>
<dbReference type="AlphaFoldDB" id="A0A2L0VDM8"/>
<feature type="chain" id="PRO_5017078955" evidence="2">
    <location>
        <begin position="23"/>
        <end position="186"/>
    </location>
</feature>
<accession>A0A2L0VDM8</accession>
<reference evidence="3" key="1">
    <citation type="journal article" date="2018" name="Front. Plant Sci.">
        <title>Large-Scale Identification and Characterization of Heterodera avenae Putative Effectors Suppressing or Inducing Cell Death in Nicotiana benthamiana.</title>
        <authorList>
            <person name="Chen C."/>
            <person name="Chen Y."/>
            <person name="Jian H."/>
            <person name="Yang D."/>
            <person name="Dai Y."/>
            <person name="Pan L."/>
            <person name="Shi F."/>
            <person name="Yang S."/>
            <person name="Liu Q."/>
        </authorList>
    </citation>
    <scope>NUCLEOTIDE SEQUENCE</scope>
    <source>
        <strain evidence="3">Isotig18855</strain>
    </source>
</reference>
<proteinExistence type="predicted"/>
<organism evidence="3">
    <name type="scientific">Heterodera avenae</name>
    <name type="common">Cereal cyst nematode worm</name>
    <dbReference type="NCBI Taxonomy" id="34510"/>
    <lineage>
        <taxon>Eukaryota</taxon>
        <taxon>Metazoa</taxon>
        <taxon>Ecdysozoa</taxon>
        <taxon>Nematoda</taxon>
        <taxon>Chromadorea</taxon>
        <taxon>Rhabditida</taxon>
        <taxon>Tylenchina</taxon>
        <taxon>Tylenchomorpha</taxon>
        <taxon>Tylenchoidea</taxon>
        <taxon>Heteroderidae</taxon>
        <taxon>Heteroderinae</taxon>
        <taxon>Heterodera</taxon>
    </lineage>
</organism>
<feature type="compositionally biased region" description="Polar residues" evidence="1">
    <location>
        <begin position="170"/>
        <end position="186"/>
    </location>
</feature>
<name>A0A2L0VDM8_HETAV</name>
<sequence length="186" mass="20013">MFSKLSIFIVVACHLCNFGGIAAPTFPCCAGSQQVTTLMHGYIVGFTSAVDTDQKQTMCQRLIEDVQQIKGQLESMTKCEMGGGAKIVGEINAQLTSSDICANGLSFVRAMFDLAAKATGHMKNSKWENVTRNFVTQIGVVDQVAHSFSININKNVHFANPSKGDDAHQTVPSPGQLFNNEGNHSA</sequence>
<feature type="signal peptide" evidence="2">
    <location>
        <begin position="1"/>
        <end position="22"/>
    </location>
</feature>
<protein>
    <submittedName>
        <fullName evidence="3">Putative effector protein</fullName>
    </submittedName>
</protein>
<keyword evidence="2" id="KW-0732">Signal</keyword>
<evidence type="ECO:0000256" key="1">
    <source>
        <dbReference type="SAM" id="MobiDB-lite"/>
    </source>
</evidence>
<feature type="region of interest" description="Disordered" evidence="1">
    <location>
        <begin position="160"/>
        <end position="186"/>
    </location>
</feature>